<protein>
    <submittedName>
        <fullName evidence="2">Uncharacterized protein</fullName>
    </submittedName>
</protein>
<proteinExistence type="predicted"/>
<evidence type="ECO:0000313" key="2">
    <source>
        <dbReference type="EMBL" id="KAJ8410277.1"/>
    </source>
</evidence>
<feature type="region of interest" description="Disordered" evidence="1">
    <location>
        <begin position="1"/>
        <end position="35"/>
    </location>
</feature>
<accession>A0AAD7WV16</accession>
<sequence>MALSQAKCDGGGASPVPTLAGGVTSKWRSSAPGTGAVAGGHGYSDAPLITCNNSGLNFVFRIYGVFHRD</sequence>
<dbReference type="Proteomes" id="UP001221898">
    <property type="component" value="Unassembled WGS sequence"/>
</dbReference>
<keyword evidence="3" id="KW-1185">Reference proteome</keyword>
<evidence type="ECO:0000313" key="3">
    <source>
        <dbReference type="Proteomes" id="UP001221898"/>
    </source>
</evidence>
<dbReference type="AlphaFoldDB" id="A0AAD7WV16"/>
<gene>
    <name evidence="2" type="ORF">AAFF_G00202580</name>
</gene>
<reference evidence="2" key="1">
    <citation type="journal article" date="2023" name="Science">
        <title>Genome structures resolve the early diversification of teleost fishes.</title>
        <authorList>
            <person name="Parey E."/>
            <person name="Louis A."/>
            <person name="Montfort J."/>
            <person name="Bouchez O."/>
            <person name="Roques C."/>
            <person name="Iampietro C."/>
            <person name="Lluch J."/>
            <person name="Castinel A."/>
            <person name="Donnadieu C."/>
            <person name="Desvignes T."/>
            <person name="Floi Bucao C."/>
            <person name="Jouanno E."/>
            <person name="Wen M."/>
            <person name="Mejri S."/>
            <person name="Dirks R."/>
            <person name="Jansen H."/>
            <person name="Henkel C."/>
            <person name="Chen W.J."/>
            <person name="Zahm M."/>
            <person name="Cabau C."/>
            <person name="Klopp C."/>
            <person name="Thompson A.W."/>
            <person name="Robinson-Rechavi M."/>
            <person name="Braasch I."/>
            <person name="Lecointre G."/>
            <person name="Bobe J."/>
            <person name="Postlethwait J.H."/>
            <person name="Berthelot C."/>
            <person name="Roest Crollius H."/>
            <person name="Guiguen Y."/>
        </authorList>
    </citation>
    <scope>NUCLEOTIDE SEQUENCE</scope>
    <source>
        <strain evidence="2">NC1722</strain>
    </source>
</reference>
<comment type="caution">
    <text evidence="2">The sequence shown here is derived from an EMBL/GenBank/DDBJ whole genome shotgun (WGS) entry which is preliminary data.</text>
</comment>
<name>A0AAD7WV16_9TELE</name>
<dbReference type="EMBL" id="JAINUG010000027">
    <property type="protein sequence ID" value="KAJ8410277.1"/>
    <property type="molecule type" value="Genomic_DNA"/>
</dbReference>
<organism evidence="2 3">
    <name type="scientific">Aldrovandia affinis</name>
    <dbReference type="NCBI Taxonomy" id="143900"/>
    <lineage>
        <taxon>Eukaryota</taxon>
        <taxon>Metazoa</taxon>
        <taxon>Chordata</taxon>
        <taxon>Craniata</taxon>
        <taxon>Vertebrata</taxon>
        <taxon>Euteleostomi</taxon>
        <taxon>Actinopterygii</taxon>
        <taxon>Neopterygii</taxon>
        <taxon>Teleostei</taxon>
        <taxon>Notacanthiformes</taxon>
        <taxon>Halosauridae</taxon>
        <taxon>Aldrovandia</taxon>
    </lineage>
</organism>
<evidence type="ECO:0000256" key="1">
    <source>
        <dbReference type="SAM" id="MobiDB-lite"/>
    </source>
</evidence>